<gene>
    <name evidence="1" type="ORF">M8C21_023930</name>
</gene>
<reference evidence="1" key="1">
    <citation type="submission" date="2022-06" db="EMBL/GenBank/DDBJ databases">
        <title>Uncovering the hologenomic basis of an extraordinary plant invasion.</title>
        <authorList>
            <person name="Bieker V.C."/>
            <person name="Martin M.D."/>
            <person name="Gilbert T."/>
            <person name="Hodgins K."/>
            <person name="Battlay P."/>
            <person name="Petersen B."/>
            <person name="Wilson J."/>
        </authorList>
    </citation>
    <scope>NUCLEOTIDE SEQUENCE</scope>
    <source>
        <strain evidence="1">AA19_3_7</strain>
        <tissue evidence="1">Leaf</tissue>
    </source>
</reference>
<dbReference type="Gene3D" id="3.80.10.10">
    <property type="entry name" value="Ribonuclease Inhibitor"/>
    <property type="match status" value="2"/>
</dbReference>
<dbReference type="AlphaFoldDB" id="A0AAD5GFJ1"/>
<evidence type="ECO:0000313" key="2">
    <source>
        <dbReference type="Proteomes" id="UP001206925"/>
    </source>
</evidence>
<proteinExistence type="predicted"/>
<accession>A0AAD5GFJ1</accession>
<keyword evidence="2" id="KW-1185">Reference proteome</keyword>
<dbReference type="SUPFAM" id="SSF52058">
    <property type="entry name" value="L domain-like"/>
    <property type="match status" value="1"/>
</dbReference>
<protein>
    <submittedName>
        <fullName evidence="1">Uncharacterized protein</fullName>
    </submittedName>
</protein>
<dbReference type="PANTHER" id="PTHR11017">
    <property type="entry name" value="LEUCINE-RICH REPEAT-CONTAINING PROTEIN"/>
    <property type="match status" value="1"/>
</dbReference>
<dbReference type="GO" id="GO:0006952">
    <property type="term" value="P:defense response"/>
    <property type="evidence" value="ECO:0007669"/>
    <property type="project" value="InterPro"/>
</dbReference>
<name>A0AAD5GFJ1_AMBAR</name>
<evidence type="ECO:0000313" key="1">
    <source>
        <dbReference type="EMBL" id="KAI7740562.1"/>
    </source>
</evidence>
<dbReference type="Proteomes" id="UP001206925">
    <property type="component" value="Unassembled WGS sequence"/>
</dbReference>
<dbReference type="EMBL" id="JAMZMK010008404">
    <property type="protein sequence ID" value="KAI7740562.1"/>
    <property type="molecule type" value="Genomic_DNA"/>
</dbReference>
<organism evidence="1 2">
    <name type="scientific">Ambrosia artemisiifolia</name>
    <name type="common">Common ragweed</name>
    <dbReference type="NCBI Taxonomy" id="4212"/>
    <lineage>
        <taxon>Eukaryota</taxon>
        <taxon>Viridiplantae</taxon>
        <taxon>Streptophyta</taxon>
        <taxon>Embryophyta</taxon>
        <taxon>Tracheophyta</taxon>
        <taxon>Spermatophyta</taxon>
        <taxon>Magnoliopsida</taxon>
        <taxon>eudicotyledons</taxon>
        <taxon>Gunneridae</taxon>
        <taxon>Pentapetalae</taxon>
        <taxon>asterids</taxon>
        <taxon>campanulids</taxon>
        <taxon>Asterales</taxon>
        <taxon>Asteraceae</taxon>
        <taxon>Asteroideae</taxon>
        <taxon>Heliantheae alliance</taxon>
        <taxon>Heliantheae</taxon>
        <taxon>Ambrosia</taxon>
    </lineage>
</organism>
<dbReference type="InterPro" id="IPR044974">
    <property type="entry name" value="Disease_R_plants"/>
</dbReference>
<sequence>GTHTIEVINQEPYKGKVNNHFNDPTCFSKMTKLKFLKISNVHFPQGLDYLSNDLRILEWYGCSLKSLPSMFEPKHIYELDMCSSQLETLWKNDLDMPNLKSINLSFSKDLADIPNLTSAPNLVKLNLEGCTKLTMLHASVLLHKRLRYLNLKGCTCLESLGSSHMEMEALEALLLSGCSKLECIPEFGENMKHLEHLYVDGTRIKKLPENLGEMCDLRNLDVSRTCIEELPSSISRLKKLRLLHRLQSFPKLSLLDEDTDYGPRSRFNYYVSTKRVDVSKFQASSFNSCPTVSLLNCPKLAVNKRGNNLAEKLRTKYWMTPEAVFKIVGAGTEIPAGFVQPDNKGLFHEGPWIGVAIFAVISVNNIDGCTETKYTVTAHIHLGDKHSKFPVCINFLEADSKTQLVFYWTVVDDLRRIVVSSQKINIIVSFSVEPEDNNLQRQESMIRVGNGMIHIANLNRECFESRIEACIDYTYMDHRIHKILDLVFDKERRQICSLNSIYQITKGLLEISEEYFAHLNANSTGNYSYYVISLGASALYNDFVQSVKEINDGWLSVKLALEQIVVKSRADNCSYKEMLQHINDLEADKSVGFSDKFIKLLELIFIRTFDVVHDFNMVLHDKYKFKPENSYFVLKGKVFAKLPVIVTCVLCTLAAYMGDCELLEAMKQSNMNSLLLHLLQSFTARKRMKDGYFIIKTHSNCELQISDFCDNRILLQELMNKMGRSTCFTKENAEEMVSVINKLQNNIAMVSSTIQEISSHADQYSNDLAKVKKHVKFFTKLSKDDNIISMLPLLTEN</sequence>
<feature type="non-terminal residue" evidence="1">
    <location>
        <position position="797"/>
    </location>
</feature>
<dbReference type="InterPro" id="IPR032675">
    <property type="entry name" value="LRR_dom_sf"/>
</dbReference>
<comment type="caution">
    <text evidence="1">The sequence shown here is derived from an EMBL/GenBank/DDBJ whole genome shotgun (WGS) entry which is preliminary data.</text>
</comment>
<dbReference type="PANTHER" id="PTHR11017:SF573">
    <property type="entry name" value="ADP-RIBOSYL CYCLASE_CYCLIC ADP-RIBOSE HYDROLASE"/>
    <property type="match status" value="1"/>
</dbReference>